<feature type="compositionally biased region" description="Basic and acidic residues" evidence="1">
    <location>
        <begin position="81"/>
        <end position="95"/>
    </location>
</feature>
<reference evidence="2" key="2">
    <citation type="submission" date="2023-06" db="EMBL/GenBank/DDBJ databases">
        <authorList>
            <consortium name="Lawrence Berkeley National Laboratory"/>
            <person name="Haridas S."/>
            <person name="Hensen N."/>
            <person name="Bonometti L."/>
            <person name="Westerberg I."/>
            <person name="Brannstrom I.O."/>
            <person name="Guillou S."/>
            <person name="Cros-Aarteil S."/>
            <person name="Calhoun S."/>
            <person name="Kuo A."/>
            <person name="Mondo S."/>
            <person name="Pangilinan J."/>
            <person name="Riley R."/>
            <person name="Labutti K."/>
            <person name="Andreopoulos B."/>
            <person name="Lipzen A."/>
            <person name="Chen C."/>
            <person name="Yanf M."/>
            <person name="Daum C."/>
            <person name="Ng V."/>
            <person name="Clum A."/>
            <person name="Steindorff A."/>
            <person name="Ohm R."/>
            <person name="Martin F."/>
            <person name="Silar P."/>
            <person name="Natvig D."/>
            <person name="Lalanne C."/>
            <person name="Gautier V."/>
            <person name="Ament-Velasquez S.L."/>
            <person name="Kruys A."/>
            <person name="Hutchinson M.I."/>
            <person name="Powell A.J."/>
            <person name="Barry K."/>
            <person name="Miller A.N."/>
            <person name="Grigoriev I.V."/>
            <person name="Debuchy R."/>
            <person name="Gladieux P."/>
            <person name="Thoren M.H."/>
            <person name="Johannesson H."/>
        </authorList>
    </citation>
    <scope>NUCLEOTIDE SEQUENCE</scope>
    <source>
        <strain evidence="2">CBS 955.72</strain>
    </source>
</reference>
<feature type="region of interest" description="Disordered" evidence="1">
    <location>
        <begin position="1"/>
        <end position="22"/>
    </location>
</feature>
<name>A0AAJ0HRZ3_9PEZI</name>
<comment type="caution">
    <text evidence="2">The sequence shown here is derived from an EMBL/GenBank/DDBJ whole genome shotgun (WGS) entry which is preliminary data.</text>
</comment>
<evidence type="ECO:0000313" key="3">
    <source>
        <dbReference type="Proteomes" id="UP001275084"/>
    </source>
</evidence>
<sequence length="174" mass="19309">MYEGWTRPRLPTAGDSSPPPALLVPASAGLPTCLPVRSAPTQVRNRNRVEPVWTIQIMAYQWPLTAVRSREHLIPRQGAGRGKELPFDTTTDRTSRWSGNVTRTRGHDPVSVSRRGSRPDRVQFRGPWSRFAFCLVLGLRSVSFNCCVCNAPPARSSRLVISAANLVVQYISPC</sequence>
<gene>
    <name evidence="2" type="ORF">B0T25DRAFT_121964</name>
</gene>
<organism evidence="2 3">
    <name type="scientific">Lasiosphaeria hispida</name>
    <dbReference type="NCBI Taxonomy" id="260671"/>
    <lineage>
        <taxon>Eukaryota</taxon>
        <taxon>Fungi</taxon>
        <taxon>Dikarya</taxon>
        <taxon>Ascomycota</taxon>
        <taxon>Pezizomycotina</taxon>
        <taxon>Sordariomycetes</taxon>
        <taxon>Sordariomycetidae</taxon>
        <taxon>Sordariales</taxon>
        <taxon>Lasiosphaeriaceae</taxon>
        <taxon>Lasiosphaeria</taxon>
    </lineage>
</organism>
<dbReference type="Proteomes" id="UP001275084">
    <property type="component" value="Unassembled WGS sequence"/>
</dbReference>
<evidence type="ECO:0000313" key="2">
    <source>
        <dbReference type="EMBL" id="KAK3360145.1"/>
    </source>
</evidence>
<accession>A0AAJ0HRZ3</accession>
<dbReference type="EMBL" id="JAUIQD010000002">
    <property type="protein sequence ID" value="KAK3360145.1"/>
    <property type="molecule type" value="Genomic_DNA"/>
</dbReference>
<keyword evidence="3" id="KW-1185">Reference proteome</keyword>
<reference evidence="2" key="1">
    <citation type="journal article" date="2023" name="Mol. Phylogenet. Evol.">
        <title>Genome-scale phylogeny and comparative genomics of the fungal order Sordariales.</title>
        <authorList>
            <person name="Hensen N."/>
            <person name="Bonometti L."/>
            <person name="Westerberg I."/>
            <person name="Brannstrom I.O."/>
            <person name="Guillou S."/>
            <person name="Cros-Aarteil S."/>
            <person name="Calhoun S."/>
            <person name="Haridas S."/>
            <person name="Kuo A."/>
            <person name="Mondo S."/>
            <person name="Pangilinan J."/>
            <person name="Riley R."/>
            <person name="LaButti K."/>
            <person name="Andreopoulos B."/>
            <person name="Lipzen A."/>
            <person name="Chen C."/>
            <person name="Yan M."/>
            <person name="Daum C."/>
            <person name="Ng V."/>
            <person name="Clum A."/>
            <person name="Steindorff A."/>
            <person name="Ohm R.A."/>
            <person name="Martin F."/>
            <person name="Silar P."/>
            <person name="Natvig D.O."/>
            <person name="Lalanne C."/>
            <person name="Gautier V."/>
            <person name="Ament-Velasquez S.L."/>
            <person name="Kruys A."/>
            <person name="Hutchinson M.I."/>
            <person name="Powell A.J."/>
            <person name="Barry K."/>
            <person name="Miller A.N."/>
            <person name="Grigoriev I.V."/>
            <person name="Debuchy R."/>
            <person name="Gladieux P."/>
            <person name="Hiltunen Thoren M."/>
            <person name="Johannesson H."/>
        </authorList>
    </citation>
    <scope>NUCLEOTIDE SEQUENCE</scope>
    <source>
        <strain evidence="2">CBS 955.72</strain>
    </source>
</reference>
<proteinExistence type="predicted"/>
<evidence type="ECO:0000256" key="1">
    <source>
        <dbReference type="SAM" id="MobiDB-lite"/>
    </source>
</evidence>
<protein>
    <submittedName>
        <fullName evidence="2">Uncharacterized protein</fullName>
    </submittedName>
</protein>
<feature type="region of interest" description="Disordered" evidence="1">
    <location>
        <begin position="78"/>
        <end position="119"/>
    </location>
</feature>
<dbReference type="AlphaFoldDB" id="A0AAJ0HRZ3"/>